<keyword evidence="3" id="KW-1185">Reference proteome</keyword>
<dbReference type="InterPro" id="IPR013096">
    <property type="entry name" value="Cupin_2"/>
</dbReference>
<name>A0ABP6ZXF7_9ACTN</name>
<dbReference type="Gene3D" id="2.60.120.10">
    <property type="entry name" value="Jelly Rolls"/>
    <property type="match status" value="1"/>
</dbReference>
<dbReference type="Proteomes" id="UP001501490">
    <property type="component" value="Unassembled WGS sequence"/>
</dbReference>
<comment type="caution">
    <text evidence="2">The sequence shown here is derived from an EMBL/GenBank/DDBJ whole genome shotgun (WGS) entry which is preliminary data.</text>
</comment>
<organism evidence="2 3">
    <name type="scientific">Microlunatus ginsengisoli</name>
    <dbReference type="NCBI Taxonomy" id="363863"/>
    <lineage>
        <taxon>Bacteria</taxon>
        <taxon>Bacillati</taxon>
        <taxon>Actinomycetota</taxon>
        <taxon>Actinomycetes</taxon>
        <taxon>Propionibacteriales</taxon>
        <taxon>Propionibacteriaceae</taxon>
        <taxon>Microlunatus</taxon>
    </lineage>
</organism>
<protein>
    <recommendedName>
        <fullName evidence="1">Cupin type-2 domain-containing protein</fullName>
    </recommendedName>
</protein>
<dbReference type="EMBL" id="BAABAB010000016">
    <property type="protein sequence ID" value="GAA3621504.1"/>
    <property type="molecule type" value="Genomic_DNA"/>
</dbReference>
<proteinExistence type="predicted"/>
<sequence length="263" mass="28965">MTVSHYRPSTADVARLSDSLTDDAAALTFEPFRDESARYLEELIPKPWGHEFRVYSDDLYDVWKLCLRPGQSTSVHCHPRKETALLCLDGTARMHLLDRTVDVVAGDVSHIGKGVFHGTANVGSGPLHLVEVELPRNKFDLVRLSDRYGRRGTGYETEPGRAPVALRSGRLVARSSVRTGVALDGFSFDVRAGLDLISRPLAGLLFAVGLDIAAALQHRIEVLGPDDLTERGGHEQLYLTIVRADPTTTRTPATRTPTTRKKD</sequence>
<evidence type="ECO:0000313" key="2">
    <source>
        <dbReference type="EMBL" id="GAA3621504.1"/>
    </source>
</evidence>
<reference evidence="3" key="1">
    <citation type="journal article" date="2019" name="Int. J. Syst. Evol. Microbiol.">
        <title>The Global Catalogue of Microorganisms (GCM) 10K type strain sequencing project: providing services to taxonomists for standard genome sequencing and annotation.</title>
        <authorList>
            <consortium name="The Broad Institute Genomics Platform"/>
            <consortium name="The Broad Institute Genome Sequencing Center for Infectious Disease"/>
            <person name="Wu L."/>
            <person name="Ma J."/>
        </authorList>
    </citation>
    <scope>NUCLEOTIDE SEQUENCE [LARGE SCALE GENOMIC DNA]</scope>
    <source>
        <strain evidence="3">JCM 16929</strain>
    </source>
</reference>
<dbReference type="InterPro" id="IPR014710">
    <property type="entry name" value="RmlC-like_jellyroll"/>
</dbReference>
<feature type="domain" description="Cupin type-2" evidence="1">
    <location>
        <begin position="66"/>
        <end position="132"/>
    </location>
</feature>
<accession>A0ABP6ZXF7</accession>
<evidence type="ECO:0000259" key="1">
    <source>
        <dbReference type="Pfam" id="PF07883"/>
    </source>
</evidence>
<dbReference type="InterPro" id="IPR011051">
    <property type="entry name" value="RmlC_Cupin_sf"/>
</dbReference>
<gene>
    <name evidence="2" type="ORF">GCM10022236_24820</name>
</gene>
<dbReference type="SUPFAM" id="SSF51182">
    <property type="entry name" value="RmlC-like cupins"/>
    <property type="match status" value="1"/>
</dbReference>
<evidence type="ECO:0000313" key="3">
    <source>
        <dbReference type="Proteomes" id="UP001501490"/>
    </source>
</evidence>
<dbReference type="Pfam" id="PF07883">
    <property type="entry name" value="Cupin_2"/>
    <property type="match status" value="1"/>
</dbReference>